<evidence type="ECO:0000256" key="3">
    <source>
        <dbReference type="ARBA" id="ARBA00023163"/>
    </source>
</evidence>
<name>A0ABV9A7K2_9ACTN</name>
<dbReference type="InterPro" id="IPR050109">
    <property type="entry name" value="HTH-type_TetR-like_transc_reg"/>
</dbReference>
<evidence type="ECO:0000256" key="2">
    <source>
        <dbReference type="ARBA" id="ARBA00023125"/>
    </source>
</evidence>
<keyword evidence="1" id="KW-0805">Transcription regulation</keyword>
<dbReference type="RefSeq" id="WP_386446347.1">
    <property type="nucleotide sequence ID" value="NZ_JBHSFH010000006.1"/>
</dbReference>
<dbReference type="InterPro" id="IPR001647">
    <property type="entry name" value="HTH_TetR"/>
</dbReference>
<evidence type="ECO:0000256" key="4">
    <source>
        <dbReference type="PROSITE-ProRule" id="PRU00335"/>
    </source>
</evidence>
<dbReference type="Pfam" id="PF00440">
    <property type="entry name" value="TetR_N"/>
    <property type="match status" value="1"/>
</dbReference>
<reference evidence="7" key="1">
    <citation type="journal article" date="2019" name="Int. J. Syst. Evol. Microbiol.">
        <title>The Global Catalogue of Microorganisms (GCM) 10K type strain sequencing project: providing services to taxonomists for standard genome sequencing and annotation.</title>
        <authorList>
            <consortium name="The Broad Institute Genomics Platform"/>
            <consortium name="The Broad Institute Genome Sequencing Center for Infectious Disease"/>
            <person name="Wu L."/>
            <person name="Ma J."/>
        </authorList>
    </citation>
    <scope>NUCLEOTIDE SEQUENCE [LARGE SCALE GENOMIC DNA]</scope>
    <source>
        <strain evidence="7">CGMCC 4.7357</strain>
    </source>
</reference>
<evidence type="ECO:0000313" key="7">
    <source>
        <dbReference type="Proteomes" id="UP001595997"/>
    </source>
</evidence>
<dbReference type="InterPro" id="IPR040611">
    <property type="entry name" value="AlkX_C"/>
</dbReference>
<dbReference type="Gene3D" id="1.10.357.10">
    <property type="entry name" value="Tetracycline Repressor, domain 2"/>
    <property type="match status" value="1"/>
</dbReference>
<dbReference type="EMBL" id="JBHSFH010000006">
    <property type="protein sequence ID" value="MFC4494735.1"/>
    <property type="molecule type" value="Genomic_DNA"/>
</dbReference>
<dbReference type="PANTHER" id="PTHR30055">
    <property type="entry name" value="HTH-TYPE TRANSCRIPTIONAL REGULATOR RUTR"/>
    <property type="match status" value="1"/>
</dbReference>
<keyword evidence="3" id="KW-0804">Transcription</keyword>
<sequence length="207" mass="22212">MRSGSGTTGPEAPDPPRVAWRKQMRESVLDEARVLAARNGWDRVSLSEAAARAEVSRPAVYKEFGSRSGLGEALVRRETTRFLQGIAEALGSPGRATAEAMQDAVEFALTEGARNPLIQGVVLAARRGSDGLLPFLTTRPEPVFGDAEQLIGAWLAERFPEHAPRARDEATDLVVRMTISHIVLPGPEPELTPGRLTRAVLAVLSGG</sequence>
<dbReference type="PROSITE" id="PS50977">
    <property type="entry name" value="HTH_TETR_2"/>
    <property type="match status" value="1"/>
</dbReference>
<protein>
    <submittedName>
        <fullName evidence="6">TetR family transcriptional regulator</fullName>
    </submittedName>
</protein>
<feature type="domain" description="HTH tetR-type" evidence="5">
    <location>
        <begin position="22"/>
        <end position="82"/>
    </location>
</feature>
<keyword evidence="2 4" id="KW-0238">DNA-binding</keyword>
<evidence type="ECO:0000259" key="5">
    <source>
        <dbReference type="PROSITE" id="PS50977"/>
    </source>
</evidence>
<evidence type="ECO:0000256" key="1">
    <source>
        <dbReference type="ARBA" id="ARBA00023015"/>
    </source>
</evidence>
<feature type="DNA-binding region" description="H-T-H motif" evidence="4">
    <location>
        <begin position="45"/>
        <end position="64"/>
    </location>
</feature>
<dbReference type="Pfam" id="PF18556">
    <property type="entry name" value="TetR_C_35"/>
    <property type="match status" value="1"/>
</dbReference>
<dbReference type="SUPFAM" id="SSF46689">
    <property type="entry name" value="Homeodomain-like"/>
    <property type="match status" value="1"/>
</dbReference>
<proteinExistence type="predicted"/>
<dbReference type="Proteomes" id="UP001595997">
    <property type="component" value="Unassembled WGS sequence"/>
</dbReference>
<keyword evidence="7" id="KW-1185">Reference proteome</keyword>
<accession>A0ABV9A7K2</accession>
<comment type="caution">
    <text evidence="6">The sequence shown here is derived from an EMBL/GenBank/DDBJ whole genome shotgun (WGS) entry which is preliminary data.</text>
</comment>
<organism evidence="6 7">
    <name type="scientific">Streptomyces ovatisporus</name>
    <dbReference type="NCBI Taxonomy" id="1128682"/>
    <lineage>
        <taxon>Bacteria</taxon>
        <taxon>Bacillati</taxon>
        <taxon>Actinomycetota</taxon>
        <taxon>Actinomycetes</taxon>
        <taxon>Kitasatosporales</taxon>
        <taxon>Streptomycetaceae</taxon>
        <taxon>Streptomyces</taxon>
    </lineage>
</organism>
<evidence type="ECO:0000313" key="6">
    <source>
        <dbReference type="EMBL" id="MFC4494735.1"/>
    </source>
</evidence>
<dbReference type="InterPro" id="IPR009057">
    <property type="entry name" value="Homeodomain-like_sf"/>
</dbReference>
<dbReference type="PANTHER" id="PTHR30055:SF234">
    <property type="entry name" value="HTH-TYPE TRANSCRIPTIONAL REGULATOR BETI"/>
    <property type="match status" value="1"/>
</dbReference>
<gene>
    <name evidence="6" type="ORF">ACFPA8_11390</name>
</gene>